<reference evidence="9 10" key="1">
    <citation type="journal article" date="2023" name="Plants (Basel)">
        <title>Bridging the Gap: Combining Genomics and Transcriptomics Approaches to Understand Stylosanthes scabra, an Orphan Legume from the Brazilian Caatinga.</title>
        <authorList>
            <person name="Ferreira-Neto J.R.C."/>
            <person name="da Silva M.D."/>
            <person name="Binneck E."/>
            <person name="de Melo N.F."/>
            <person name="da Silva R.H."/>
            <person name="de Melo A.L.T.M."/>
            <person name="Pandolfi V."/>
            <person name="Bustamante F.O."/>
            <person name="Brasileiro-Vidal A.C."/>
            <person name="Benko-Iseppon A.M."/>
        </authorList>
    </citation>
    <scope>NUCLEOTIDE SEQUENCE [LARGE SCALE GENOMIC DNA]</scope>
    <source>
        <tissue evidence="9">Leaves</tissue>
    </source>
</reference>
<keyword evidence="10" id="KW-1185">Reference proteome</keyword>
<evidence type="ECO:0000259" key="8">
    <source>
        <dbReference type="PROSITE" id="PS51754"/>
    </source>
</evidence>
<feature type="compositionally biased region" description="Basic residues" evidence="7">
    <location>
        <begin position="107"/>
        <end position="117"/>
    </location>
</feature>
<feature type="domain" description="OVATE" evidence="8">
    <location>
        <begin position="345"/>
        <end position="404"/>
    </location>
</feature>
<accession>A0ABU6VDS5</accession>
<sequence length="410" mass="46285">MGNNKFRFSDMIPNAWFYKLKDMSKSRKRNGSHHHHHHVLKNKSNSKVTSPTASQRSHPRCSSYLPNEPFIRAGKLYNTTIHNNKDFFGGNIIPFPFTDSSSPRMSSSKRRSRRKTIYKPSPTVVSSSSNSTFMANSNFDSSAHNNLQSPDYDASSVESSSESDDDFHEYVYSDSECDSFSVPDLLNGIDSNCSCRVSSSTNDIIIDMNNEHFKGNMGKKDGLETISQLGLAPIMTKSERFDDKVIEFEAAEFRRSSSELDNDLQCDESLNAKSSIEESNGRAHRRRKSGHVSRRPPTNSPTGIRLRVNSPKLASRKIQAYARRSVSSNGSKLSRNAGFPDGFAVVKSSFDPQSDFRDSMLEMIIENNIRASKDLEDLLACYLSLNSSEFHDLIVKAFEQIWFEFAQLRM</sequence>
<feature type="region of interest" description="Disordered" evidence="7">
    <location>
        <begin position="272"/>
        <end position="306"/>
    </location>
</feature>
<dbReference type="PROSITE" id="PS51754">
    <property type="entry name" value="OVATE"/>
    <property type="match status" value="1"/>
</dbReference>
<evidence type="ECO:0000313" key="9">
    <source>
        <dbReference type="EMBL" id="MED6171664.1"/>
    </source>
</evidence>
<evidence type="ECO:0000313" key="10">
    <source>
        <dbReference type="Proteomes" id="UP001341840"/>
    </source>
</evidence>
<dbReference type="Pfam" id="PF13724">
    <property type="entry name" value="DNA_binding_2"/>
    <property type="match status" value="1"/>
</dbReference>
<dbReference type="InterPro" id="IPR025830">
    <property type="entry name" value="DNA_bnd_dom_ovate"/>
</dbReference>
<gene>
    <name evidence="9" type="ORF">PIB30_042831</name>
</gene>
<dbReference type="PANTHER" id="PTHR33057">
    <property type="entry name" value="TRANSCRIPTION REPRESSOR OFP7-RELATED"/>
    <property type="match status" value="1"/>
</dbReference>
<evidence type="ECO:0000256" key="3">
    <source>
        <dbReference type="ARBA" id="ARBA00023015"/>
    </source>
</evidence>
<organism evidence="9 10">
    <name type="scientific">Stylosanthes scabra</name>
    <dbReference type="NCBI Taxonomy" id="79078"/>
    <lineage>
        <taxon>Eukaryota</taxon>
        <taxon>Viridiplantae</taxon>
        <taxon>Streptophyta</taxon>
        <taxon>Embryophyta</taxon>
        <taxon>Tracheophyta</taxon>
        <taxon>Spermatophyta</taxon>
        <taxon>Magnoliopsida</taxon>
        <taxon>eudicotyledons</taxon>
        <taxon>Gunneridae</taxon>
        <taxon>Pentapetalae</taxon>
        <taxon>rosids</taxon>
        <taxon>fabids</taxon>
        <taxon>Fabales</taxon>
        <taxon>Fabaceae</taxon>
        <taxon>Papilionoideae</taxon>
        <taxon>50 kb inversion clade</taxon>
        <taxon>dalbergioids sensu lato</taxon>
        <taxon>Dalbergieae</taxon>
        <taxon>Pterocarpus clade</taxon>
        <taxon>Stylosanthes</taxon>
    </lineage>
</organism>
<dbReference type="NCBIfam" id="TIGR01568">
    <property type="entry name" value="A_thal_3678"/>
    <property type="match status" value="1"/>
</dbReference>
<evidence type="ECO:0000256" key="7">
    <source>
        <dbReference type="SAM" id="MobiDB-lite"/>
    </source>
</evidence>
<dbReference type="InterPro" id="IPR038933">
    <property type="entry name" value="Ovate"/>
</dbReference>
<keyword evidence="3 6" id="KW-0805">Transcription regulation</keyword>
<feature type="region of interest" description="Disordered" evidence="7">
    <location>
        <begin position="99"/>
        <end position="130"/>
    </location>
</feature>
<dbReference type="EMBL" id="JASCZI010151281">
    <property type="protein sequence ID" value="MED6171664.1"/>
    <property type="molecule type" value="Genomic_DNA"/>
</dbReference>
<comment type="function">
    <text evidence="6">Transcriptional repressor that regulates multiple aspects of plant growth and development.</text>
</comment>
<dbReference type="InterPro" id="IPR006458">
    <property type="entry name" value="Ovate_C"/>
</dbReference>
<dbReference type="PANTHER" id="PTHR33057:SF128">
    <property type="entry name" value="TRANSCRIPTION REPRESSOR OFP3"/>
    <property type="match status" value="1"/>
</dbReference>
<dbReference type="Pfam" id="PF04844">
    <property type="entry name" value="Ovate"/>
    <property type="match status" value="1"/>
</dbReference>
<keyword evidence="2 6" id="KW-0678">Repressor</keyword>
<feature type="compositionally biased region" description="Low complexity" evidence="7">
    <location>
        <begin position="120"/>
        <end position="130"/>
    </location>
</feature>
<comment type="subcellular location">
    <subcellularLocation>
        <location evidence="1 6">Nucleus</location>
    </subcellularLocation>
</comment>
<comment type="caution">
    <text evidence="9">The sequence shown here is derived from an EMBL/GenBank/DDBJ whole genome shotgun (WGS) entry which is preliminary data.</text>
</comment>
<proteinExistence type="predicted"/>
<keyword evidence="5 6" id="KW-0539">Nucleus</keyword>
<dbReference type="Proteomes" id="UP001341840">
    <property type="component" value="Unassembled WGS sequence"/>
</dbReference>
<feature type="region of interest" description="Disordered" evidence="7">
    <location>
        <begin position="27"/>
        <end position="65"/>
    </location>
</feature>
<keyword evidence="4 6" id="KW-0804">Transcription</keyword>
<evidence type="ECO:0000256" key="1">
    <source>
        <dbReference type="ARBA" id="ARBA00004123"/>
    </source>
</evidence>
<evidence type="ECO:0000256" key="6">
    <source>
        <dbReference type="RuleBase" id="RU367028"/>
    </source>
</evidence>
<protein>
    <recommendedName>
        <fullName evidence="6">Transcription repressor</fullName>
    </recommendedName>
    <alternativeName>
        <fullName evidence="6">Ovate family protein</fullName>
    </alternativeName>
</protein>
<evidence type="ECO:0000256" key="5">
    <source>
        <dbReference type="ARBA" id="ARBA00023242"/>
    </source>
</evidence>
<evidence type="ECO:0000256" key="2">
    <source>
        <dbReference type="ARBA" id="ARBA00022491"/>
    </source>
</evidence>
<name>A0ABU6VDS5_9FABA</name>
<feature type="compositionally biased region" description="Basic residues" evidence="7">
    <location>
        <begin position="282"/>
        <end position="294"/>
    </location>
</feature>
<evidence type="ECO:0000256" key="4">
    <source>
        <dbReference type="ARBA" id="ARBA00023163"/>
    </source>
</evidence>
<feature type="compositionally biased region" description="Basic residues" evidence="7">
    <location>
        <begin position="27"/>
        <end position="41"/>
    </location>
</feature>